<feature type="domain" description="Fido" evidence="3">
    <location>
        <begin position="94"/>
        <end position="247"/>
    </location>
</feature>
<dbReference type="RefSeq" id="WP_133261163.1">
    <property type="nucleotide sequence ID" value="NZ_SJCY01000002.1"/>
</dbReference>
<proteinExistence type="predicted"/>
<organism evidence="4 5">
    <name type="scientific">Pedobacter changchengzhani</name>
    <dbReference type="NCBI Taxonomy" id="2529274"/>
    <lineage>
        <taxon>Bacteria</taxon>
        <taxon>Pseudomonadati</taxon>
        <taxon>Bacteroidota</taxon>
        <taxon>Sphingobacteriia</taxon>
        <taxon>Sphingobacteriales</taxon>
        <taxon>Sphingobacteriaceae</taxon>
        <taxon>Pedobacter</taxon>
    </lineage>
</organism>
<dbReference type="Gene3D" id="1.10.3290.10">
    <property type="entry name" value="Fido-like domain"/>
    <property type="match status" value="1"/>
</dbReference>
<dbReference type="OrthoDB" id="9814400at2"/>
<dbReference type="SUPFAM" id="SSF140931">
    <property type="entry name" value="Fic-like"/>
    <property type="match status" value="1"/>
</dbReference>
<dbReference type="EMBL" id="SJCY01000002">
    <property type="protein sequence ID" value="TDG37071.1"/>
    <property type="molecule type" value="Genomic_DNA"/>
</dbReference>
<dbReference type="PANTHER" id="PTHR13504:SF38">
    <property type="entry name" value="FIDO DOMAIN-CONTAINING PROTEIN"/>
    <property type="match status" value="1"/>
</dbReference>
<accession>A0A4R5MMT7</accession>
<feature type="active site" evidence="1">
    <location>
        <position position="181"/>
    </location>
</feature>
<dbReference type="GO" id="GO:0005524">
    <property type="term" value="F:ATP binding"/>
    <property type="evidence" value="ECO:0007669"/>
    <property type="project" value="UniProtKB-KW"/>
</dbReference>
<evidence type="ECO:0000256" key="2">
    <source>
        <dbReference type="PIRSR" id="PIRSR640198-2"/>
    </source>
</evidence>
<gene>
    <name evidence="4" type="ORF">EZJ43_02825</name>
</gene>
<evidence type="ECO:0000313" key="5">
    <source>
        <dbReference type="Proteomes" id="UP000295668"/>
    </source>
</evidence>
<feature type="binding site" evidence="2">
    <location>
        <begin position="185"/>
        <end position="192"/>
    </location>
    <ligand>
        <name>ATP</name>
        <dbReference type="ChEBI" id="CHEBI:30616"/>
    </ligand>
</feature>
<comment type="caution">
    <text evidence="4">The sequence shown here is derived from an EMBL/GenBank/DDBJ whole genome shotgun (WGS) entry which is preliminary data.</text>
</comment>
<dbReference type="PROSITE" id="PS51459">
    <property type="entry name" value="FIDO"/>
    <property type="match status" value="1"/>
</dbReference>
<reference evidence="4 5" key="1">
    <citation type="submission" date="2019-02" db="EMBL/GenBank/DDBJ databases">
        <title>Pedobacter sp. nov., a novel speices isolated from soil of pinguins habitat in Antarcitica.</title>
        <authorList>
            <person name="He R.-H."/>
        </authorList>
    </citation>
    <scope>NUCLEOTIDE SEQUENCE [LARGE SCALE GENOMIC DNA]</scope>
    <source>
        <strain evidence="4 5">E01020</strain>
    </source>
</reference>
<evidence type="ECO:0000313" key="4">
    <source>
        <dbReference type="EMBL" id="TDG37071.1"/>
    </source>
</evidence>
<protein>
    <submittedName>
        <fullName evidence="4">Fic family protein</fullName>
    </submittedName>
</protein>
<dbReference type="AlphaFoldDB" id="A0A4R5MMT7"/>
<dbReference type="InterPro" id="IPR003812">
    <property type="entry name" value="Fido"/>
</dbReference>
<dbReference type="InterPro" id="IPR036597">
    <property type="entry name" value="Fido-like_dom_sf"/>
</dbReference>
<dbReference type="Proteomes" id="UP000295668">
    <property type="component" value="Unassembled WGS sequence"/>
</dbReference>
<sequence>MNITDKTYFDEYIKVIGKDVKNLLNNFDFTIGNSDLGYQTQASAVYSSNIEGNTVDLNSFMNAKLSKDKFKPTKEIQEIEDLVSAYDFAQNNNLNEVNFLKSHQILSKQLLISGLRGKYRKDKVGVFGQSGLVYLAIEAELVGAEMKLFFTQISKLLLATITEEEVFYYAALIHLRFVHIHPFRDGNGRVARLLEKWFLSIKLGMDFWKIPSEKYYKDHQPEYYKNINLGVNFYELNYNKCLPFLIMLPNSLNRNNN</sequence>
<dbReference type="Pfam" id="PF02661">
    <property type="entry name" value="Fic"/>
    <property type="match status" value="1"/>
</dbReference>
<keyword evidence="5" id="KW-1185">Reference proteome</keyword>
<keyword evidence="2" id="KW-0547">Nucleotide-binding</keyword>
<dbReference type="InterPro" id="IPR040198">
    <property type="entry name" value="Fido_containing"/>
</dbReference>
<evidence type="ECO:0000256" key="1">
    <source>
        <dbReference type="PIRSR" id="PIRSR640198-1"/>
    </source>
</evidence>
<name>A0A4R5MMT7_9SPHI</name>
<keyword evidence="2" id="KW-0067">ATP-binding</keyword>
<dbReference type="PANTHER" id="PTHR13504">
    <property type="entry name" value="FIDO DOMAIN-CONTAINING PROTEIN DDB_G0283145"/>
    <property type="match status" value="1"/>
</dbReference>
<evidence type="ECO:0000259" key="3">
    <source>
        <dbReference type="PROSITE" id="PS51459"/>
    </source>
</evidence>